<protein>
    <submittedName>
        <fullName evidence="2">Uncharacterized protein</fullName>
    </submittedName>
</protein>
<keyword evidence="3" id="KW-1185">Reference proteome</keyword>
<organism evidence="2 3">
    <name type="scientific">Ficus carica</name>
    <name type="common">Common fig</name>
    <dbReference type="NCBI Taxonomy" id="3494"/>
    <lineage>
        <taxon>Eukaryota</taxon>
        <taxon>Viridiplantae</taxon>
        <taxon>Streptophyta</taxon>
        <taxon>Embryophyta</taxon>
        <taxon>Tracheophyta</taxon>
        <taxon>Spermatophyta</taxon>
        <taxon>Magnoliopsida</taxon>
        <taxon>eudicotyledons</taxon>
        <taxon>Gunneridae</taxon>
        <taxon>Pentapetalae</taxon>
        <taxon>rosids</taxon>
        <taxon>fabids</taxon>
        <taxon>Rosales</taxon>
        <taxon>Moraceae</taxon>
        <taxon>Ficeae</taxon>
        <taxon>Ficus</taxon>
    </lineage>
</organism>
<feature type="region of interest" description="Disordered" evidence="1">
    <location>
        <begin position="40"/>
        <end position="96"/>
    </location>
</feature>
<evidence type="ECO:0000313" key="3">
    <source>
        <dbReference type="Proteomes" id="UP001187192"/>
    </source>
</evidence>
<feature type="compositionally biased region" description="Basic and acidic residues" evidence="1">
    <location>
        <begin position="40"/>
        <end position="95"/>
    </location>
</feature>
<comment type="caution">
    <text evidence="2">The sequence shown here is derived from an EMBL/GenBank/DDBJ whole genome shotgun (WGS) entry which is preliminary data.</text>
</comment>
<sequence>MSQRERERVHKWQYSAVVVGCNGCCRESGKEGEMREIERVGEKREGVERRGRDMRERERDGEKREGVERRGRDMRERERDGEKREGVERRGREGEWEQLAAVAAEKRERVEK</sequence>
<evidence type="ECO:0000256" key="1">
    <source>
        <dbReference type="SAM" id="MobiDB-lite"/>
    </source>
</evidence>
<proteinExistence type="predicted"/>
<evidence type="ECO:0000313" key="2">
    <source>
        <dbReference type="EMBL" id="GMN53282.1"/>
    </source>
</evidence>
<reference evidence="2" key="1">
    <citation type="submission" date="2023-07" db="EMBL/GenBank/DDBJ databases">
        <title>draft genome sequence of fig (Ficus carica).</title>
        <authorList>
            <person name="Takahashi T."/>
            <person name="Nishimura K."/>
        </authorList>
    </citation>
    <scope>NUCLEOTIDE SEQUENCE</scope>
</reference>
<name>A0AA88AHS6_FICCA</name>
<dbReference type="AlphaFoldDB" id="A0AA88AHS6"/>
<dbReference type="Proteomes" id="UP001187192">
    <property type="component" value="Unassembled WGS sequence"/>
</dbReference>
<accession>A0AA88AHS6</accession>
<dbReference type="EMBL" id="BTGU01000045">
    <property type="protein sequence ID" value="GMN53282.1"/>
    <property type="molecule type" value="Genomic_DNA"/>
</dbReference>
<gene>
    <name evidence="2" type="ORF">TIFTF001_022428</name>
</gene>